<evidence type="ECO:0000259" key="2">
    <source>
        <dbReference type="Pfam" id="PF13581"/>
    </source>
</evidence>
<dbReference type="InterPro" id="IPR036890">
    <property type="entry name" value="HATPase_C_sf"/>
</dbReference>
<feature type="domain" description="Histidine kinase/HSP90-like ATPase" evidence="2">
    <location>
        <begin position="197"/>
        <end position="308"/>
    </location>
</feature>
<dbReference type="AlphaFoldDB" id="A0A848DIN5"/>
<dbReference type="EMBL" id="JAAXKZ010000042">
    <property type="protein sequence ID" value="NMH92550.1"/>
    <property type="molecule type" value="Genomic_DNA"/>
</dbReference>
<keyword evidence="4" id="KW-0808">Transferase</keyword>
<dbReference type="InterPro" id="IPR047718">
    <property type="entry name" value="RsbA-like_anti_sig"/>
</dbReference>
<keyword evidence="5" id="KW-1185">Reference proteome</keyword>
<sequence>MSTTEPLTAGTTFSHPALFYRDADEFLAGTVPFVLDGLTAGDPVAVAVPAPRLALLRAALGPAAERVRLIDMSEAGRNPGRIIGEVLGPMAYGHPGKHVRIVGEPVWPGRTALEYTACVQHEALINLAFHGRSATILCPYDVAGLAPDVLGDATVTHPVLIVQGQTQPSPDFDPEGIVTACNLPLPEPAAAIRFPFGKDRLSAARRLVADHAARAGLDEERVGDLVLAAGELAANSLRHGGGEGLLRLWEEDDHLVCEISDSGYIADPLAGRRPVALGQLSGRGLKMVHYFADLVRTHTSPVGTTTRVYMRR</sequence>
<keyword evidence="4" id="KW-0418">Kinase</keyword>
<dbReference type="Pfam" id="PF14417">
    <property type="entry name" value="MEDS"/>
    <property type="match status" value="1"/>
</dbReference>
<proteinExistence type="predicted"/>
<dbReference type="InterPro" id="IPR050267">
    <property type="entry name" value="Anti-sigma-factor_SerPK"/>
</dbReference>
<dbReference type="SUPFAM" id="SSF55874">
    <property type="entry name" value="ATPase domain of HSP90 chaperone/DNA topoisomerase II/histidine kinase"/>
    <property type="match status" value="1"/>
</dbReference>
<keyword evidence="1" id="KW-0723">Serine/threonine-protein kinase</keyword>
<evidence type="ECO:0000313" key="4">
    <source>
        <dbReference type="EMBL" id="NMH92550.1"/>
    </source>
</evidence>
<evidence type="ECO:0000313" key="5">
    <source>
        <dbReference type="Proteomes" id="UP000586918"/>
    </source>
</evidence>
<comment type="caution">
    <text evidence="4">The sequence shown here is derived from an EMBL/GenBank/DDBJ whole genome shotgun (WGS) entry which is preliminary data.</text>
</comment>
<organism evidence="4 5">
    <name type="scientific">Pseudonocardia bannensis</name>
    <dbReference type="NCBI Taxonomy" id="630973"/>
    <lineage>
        <taxon>Bacteria</taxon>
        <taxon>Bacillati</taxon>
        <taxon>Actinomycetota</taxon>
        <taxon>Actinomycetes</taxon>
        <taxon>Pseudonocardiales</taxon>
        <taxon>Pseudonocardiaceae</taxon>
        <taxon>Pseudonocardia</taxon>
    </lineage>
</organism>
<dbReference type="InterPro" id="IPR003594">
    <property type="entry name" value="HATPase_dom"/>
</dbReference>
<dbReference type="RefSeq" id="WP_169413260.1">
    <property type="nucleotide sequence ID" value="NZ_JAAXKZ010000042.1"/>
</dbReference>
<dbReference type="PANTHER" id="PTHR35526:SF3">
    <property type="entry name" value="ANTI-SIGMA-F FACTOR RSBW"/>
    <property type="match status" value="1"/>
</dbReference>
<dbReference type="CDD" id="cd16936">
    <property type="entry name" value="HATPase_RsbW-like"/>
    <property type="match status" value="1"/>
</dbReference>
<dbReference type="NCBIfam" id="NF041045">
    <property type="entry name" value="RsbA_anti_sig"/>
    <property type="match status" value="1"/>
</dbReference>
<dbReference type="InterPro" id="IPR025847">
    <property type="entry name" value="MEDS_domain"/>
</dbReference>
<feature type="domain" description="MEDS" evidence="3">
    <location>
        <begin position="15"/>
        <end position="158"/>
    </location>
</feature>
<evidence type="ECO:0000259" key="3">
    <source>
        <dbReference type="Pfam" id="PF14417"/>
    </source>
</evidence>
<gene>
    <name evidence="4" type="ORF">HF519_13420</name>
</gene>
<dbReference type="Pfam" id="PF13581">
    <property type="entry name" value="HATPase_c_2"/>
    <property type="match status" value="1"/>
</dbReference>
<dbReference type="Proteomes" id="UP000586918">
    <property type="component" value="Unassembled WGS sequence"/>
</dbReference>
<accession>A0A848DIN5</accession>
<dbReference type="GO" id="GO:0004674">
    <property type="term" value="F:protein serine/threonine kinase activity"/>
    <property type="evidence" value="ECO:0007669"/>
    <property type="project" value="UniProtKB-KW"/>
</dbReference>
<protein>
    <submittedName>
        <fullName evidence="4">Sensor histidine kinase</fullName>
    </submittedName>
</protein>
<name>A0A848DIN5_9PSEU</name>
<dbReference type="Gene3D" id="3.30.565.10">
    <property type="entry name" value="Histidine kinase-like ATPase, C-terminal domain"/>
    <property type="match status" value="1"/>
</dbReference>
<evidence type="ECO:0000256" key="1">
    <source>
        <dbReference type="ARBA" id="ARBA00022527"/>
    </source>
</evidence>
<dbReference type="PANTHER" id="PTHR35526">
    <property type="entry name" value="ANTI-SIGMA-F FACTOR RSBW-RELATED"/>
    <property type="match status" value="1"/>
</dbReference>
<reference evidence="4 5" key="1">
    <citation type="submission" date="2020-04" db="EMBL/GenBank/DDBJ databases">
        <authorList>
            <person name="Klaysubun C."/>
            <person name="Duangmal K."/>
            <person name="Lipun K."/>
        </authorList>
    </citation>
    <scope>NUCLEOTIDE SEQUENCE [LARGE SCALE GENOMIC DNA]</scope>
    <source>
        <strain evidence="4 5">DSM 45300</strain>
    </source>
</reference>